<feature type="region of interest" description="Disordered" evidence="1">
    <location>
        <begin position="1"/>
        <end position="30"/>
    </location>
</feature>
<feature type="compositionally biased region" description="Pro residues" evidence="1">
    <location>
        <begin position="296"/>
        <end position="307"/>
    </location>
</feature>
<sequence length="672" mass="71676">MLSSLSNLLPSTLSTLNRAPTPTPTPVPTSVIRADADQVDDADGAELKSEVKVEDPGASKQRKIRYPNEVGLSLPAPSVSIVVCADATFIFVRPPPAKNNHPLNLQVQLVPPNARAPSGLTSASRQSLDLGQPPSSSPINVPVSAGGSSQYDAGMPLSRSPSNRSIASSTYSSVSTSSVSSSISSRRMIVPLYSLQAHNVMTNTIVDAGTDAKIARFGRRGIEMLDLAMLEPIEVYGGELGVAPSRNIGKRSSVMSNASNGLLSPPLQRSRPATPEHPASSQASLVSSSAHSFSIPEPPSDNPPTPTPQKRFGLGKLFKRKEDGEDGPITPTKSKSRFGTGLLRSPAVSSSTNALPVASPRTSMSSNQEMPSENIPAPQPTQATARALILGVLPTQSSPVHPPKGRPGLYVWVVRKWLKSDGTGLLSVAKGMVKGFEPGITNDVEVRFEWKRGKPRRRTKDSKAGTDEANSLRERSNKGPLGSPASKRLSLTALSRQSSSSLNPASEDSSAVKNDRRRSLVLHQDDQRDDSGDESDPEDSEVPWTCTVKVRRIGPHPGPREPHPRDPSGENAEVLRIKVGTMSPTPHHPKVVGMLKVPFPLPDVDVEHIAVRKRESGQGPLGTTQKPGHGLILTAEEIKDVICSTGLWLVVRENFGGVGKVSRKGDGWRIRG</sequence>
<feature type="compositionally biased region" description="Basic and acidic residues" evidence="1">
    <location>
        <begin position="513"/>
        <end position="530"/>
    </location>
</feature>
<proteinExistence type="predicted"/>
<comment type="caution">
    <text evidence="2">The sequence shown here is derived from an EMBL/GenBank/DDBJ whole genome shotgun (WGS) entry which is preliminary data.</text>
</comment>
<keyword evidence="3" id="KW-1185">Reference proteome</keyword>
<organism evidence="2 3">
    <name type="scientific">Mycena citricolor</name>
    <dbReference type="NCBI Taxonomy" id="2018698"/>
    <lineage>
        <taxon>Eukaryota</taxon>
        <taxon>Fungi</taxon>
        <taxon>Dikarya</taxon>
        <taxon>Basidiomycota</taxon>
        <taxon>Agaricomycotina</taxon>
        <taxon>Agaricomycetes</taxon>
        <taxon>Agaricomycetidae</taxon>
        <taxon>Agaricales</taxon>
        <taxon>Marasmiineae</taxon>
        <taxon>Mycenaceae</taxon>
        <taxon>Mycena</taxon>
    </lineage>
</organism>
<reference evidence="2" key="1">
    <citation type="submission" date="2023-11" db="EMBL/GenBank/DDBJ databases">
        <authorList>
            <person name="De Vega J J."/>
            <person name="De Vega J J."/>
        </authorList>
    </citation>
    <scope>NUCLEOTIDE SEQUENCE</scope>
</reference>
<accession>A0AAD2K025</accession>
<feature type="compositionally biased region" description="Low complexity" evidence="1">
    <location>
        <begin position="158"/>
        <end position="171"/>
    </location>
</feature>
<feature type="compositionally biased region" description="Low complexity" evidence="1">
    <location>
        <begin position="279"/>
        <end position="294"/>
    </location>
</feature>
<feature type="region of interest" description="Disordered" evidence="1">
    <location>
        <begin position="453"/>
        <end position="570"/>
    </location>
</feature>
<feature type="compositionally biased region" description="Basic and acidic residues" evidence="1">
    <location>
        <begin position="461"/>
        <end position="477"/>
    </location>
</feature>
<feature type="compositionally biased region" description="Low complexity" evidence="1">
    <location>
        <begin position="1"/>
        <end position="17"/>
    </location>
</feature>
<protein>
    <submittedName>
        <fullName evidence="2">Uncharacterized protein</fullName>
    </submittedName>
</protein>
<feature type="compositionally biased region" description="Polar residues" evidence="1">
    <location>
        <begin position="347"/>
        <end position="371"/>
    </location>
</feature>
<feature type="compositionally biased region" description="Acidic residues" evidence="1">
    <location>
        <begin position="531"/>
        <end position="541"/>
    </location>
</feature>
<feature type="compositionally biased region" description="Polar residues" evidence="1">
    <location>
        <begin position="119"/>
        <end position="129"/>
    </location>
</feature>
<dbReference type="EMBL" id="CAVNYO010000169">
    <property type="protein sequence ID" value="CAK5271179.1"/>
    <property type="molecule type" value="Genomic_DNA"/>
</dbReference>
<gene>
    <name evidence="2" type="ORF">MYCIT1_LOCUS16078</name>
</gene>
<name>A0AAD2K025_9AGAR</name>
<feature type="region of interest" description="Disordered" evidence="1">
    <location>
        <begin position="251"/>
        <end position="380"/>
    </location>
</feature>
<feature type="compositionally biased region" description="Basic and acidic residues" evidence="1">
    <location>
        <begin position="558"/>
        <end position="570"/>
    </location>
</feature>
<feature type="compositionally biased region" description="Polar residues" evidence="1">
    <location>
        <begin position="253"/>
        <end position="262"/>
    </location>
</feature>
<evidence type="ECO:0000256" key="1">
    <source>
        <dbReference type="SAM" id="MobiDB-lite"/>
    </source>
</evidence>
<feature type="compositionally biased region" description="Low complexity" evidence="1">
    <location>
        <begin position="489"/>
        <end position="502"/>
    </location>
</feature>
<feature type="compositionally biased region" description="Polar residues" evidence="1">
    <location>
        <begin position="503"/>
        <end position="512"/>
    </location>
</feature>
<evidence type="ECO:0000313" key="3">
    <source>
        <dbReference type="Proteomes" id="UP001295794"/>
    </source>
</evidence>
<feature type="compositionally biased region" description="Low complexity" evidence="1">
    <location>
        <begin position="133"/>
        <end position="144"/>
    </location>
</feature>
<feature type="region of interest" description="Disordered" evidence="1">
    <location>
        <begin position="114"/>
        <end position="171"/>
    </location>
</feature>
<dbReference type="AlphaFoldDB" id="A0AAD2K025"/>
<dbReference type="Proteomes" id="UP001295794">
    <property type="component" value="Unassembled WGS sequence"/>
</dbReference>
<evidence type="ECO:0000313" key="2">
    <source>
        <dbReference type="EMBL" id="CAK5271179.1"/>
    </source>
</evidence>